<dbReference type="InterPro" id="IPR036890">
    <property type="entry name" value="HATPase_C_sf"/>
</dbReference>
<dbReference type="NCBIfam" id="TIGR00229">
    <property type="entry name" value="sensory_box"/>
    <property type="match status" value="4"/>
</dbReference>
<dbReference type="SUPFAM" id="SSF52172">
    <property type="entry name" value="CheY-like"/>
    <property type="match status" value="1"/>
</dbReference>
<dbReference type="InterPro" id="IPR003661">
    <property type="entry name" value="HisK_dim/P_dom"/>
</dbReference>
<dbReference type="InterPro" id="IPR011006">
    <property type="entry name" value="CheY-like_superfamily"/>
</dbReference>
<dbReference type="Pfam" id="PF13426">
    <property type="entry name" value="PAS_9"/>
    <property type="match status" value="1"/>
</dbReference>
<dbReference type="SUPFAM" id="SSF47384">
    <property type="entry name" value="Homodimeric domain of signal transducing histidine kinase"/>
    <property type="match status" value="1"/>
</dbReference>
<dbReference type="InterPro" id="IPR013655">
    <property type="entry name" value="PAS_fold_3"/>
</dbReference>
<dbReference type="InterPro" id="IPR003594">
    <property type="entry name" value="HATPase_dom"/>
</dbReference>
<dbReference type="PANTHER" id="PTHR43065:SF46">
    <property type="entry name" value="C4-DICARBOXYLATE TRANSPORT SENSOR PROTEIN DCTB"/>
    <property type="match status" value="1"/>
</dbReference>
<feature type="modified residue" description="4-aspartylphosphate" evidence="9">
    <location>
        <position position="822"/>
    </location>
</feature>
<dbReference type="InterPro" id="IPR000014">
    <property type="entry name" value="PAS"/>
</dbReference>
<dbReference type="SUPFAM" id="SSF55785">
    <property type="entry name" value="PYP-like sensor domain (PAS domain)"/>
    <property type="match status" value="4"/>
</dbReference>
<dbReference type="Proteomes" id="UP001595904">
    <property type="component" value="Unassembled WGS sequence"/>
</dbReference>
<keyword evidence="4" id="KW-0808">Transferase</keyword>
<dbReference type="InterPro" id="IPR000700">
    <property type="entry name" value="PAS-assoc_C"/>
</dbReference>
<name>A0ABV8SQE8_9GAMM</name>
<evidence type="ECO:0000256" key="6">
    <source>
        <dbReference type="ARBA" id="ARBA00022777"/>
    </source>
</evidence>
<dbReference type="PRINTS" id="PR00344">
    <property type="entry name" value="BCTRLSENSOR"/>
</dbReference>
<keyword evidence="8" id="KW-0902">Two-component regulatory system</keyword>
<feature type="domain" description="PAC" evidence="13">
    <location>
        <begin position="208"/>
        <end position="261"/>
    </location>
</feature>
<dbReference type="SMART" id="SM00388">
    <property type="entry name" value="HisKA"/>
    <property type="match status" value="1"/>
</dbReference>
<dbReference type="Pfam" id="PF00072">
    <property type="entry name" value="Response_reg"/>
    <property type="match status" value="1"/>
</dbReference>
<dbReference type="PROSITE" id="PS50109">
    <property type="entry name" value="HIS_KIN"/>
    <property type="match status" value="1"/>
</dbReference>
<dbReference type="Gene3D" id="3.30.565.10">
    <property type="entry name" value="Histidine kinase-like ATPase, C-terminal domain"/>
    <property type="match status" value="1"/>
</dbReference>
<keyword evidence="15" id="KW-1185">Reference proteome</keyword>
<dbReference type="SMART" id="SM00448">
    <property type="entry name" value="REC"/>
    <property type="match status" value="1"/>
</dbReference>
<dbReference type="SMART" id="SM00086">
    <property type="entry name" value="PAC"/>
    <property type="match status" value="4"/>
</dbReference>
<dbReference type="InterPro" id="IPR013656">
    <property type="entry name" value="PAS_4"/>
</dbReference>
<dbReference type="Pfam" id="PF08447">
    <property type="entry name" value="PAS_3"/>
    <property type="match status" value="2"/>
</dbReference>
<dbReference type="PROSITE" id="PS50113">
    <property type="entry name" value="PAC"/>
    <property type="match status" value="3"/>
</dbReference>
<dbReference type="InterPro" id="IPR004358">
    <property type="entry name" value="Sig_transdc_His_kin-like_C"/>
</dbReference>
<evidence type="ECO:0000259" key="12">
    <source>
        <dbReference type="PROSITE" id="PS50112"/>
    </source>
</evidence>
<evidence type="ECO:0000256" key="1">
    <source>
        <dbReference type="ARBA" id="ARBA00000085"/>
    </source>
</evidence>
<evidence type="ECO:0000256" key="2">
    <source>
        <dbReference type="ARBA" id="ARBA00012438"/>
    </source>
</evidence>
<dbReference type="Pfam" id="PF08448">
    <property type="entry name" value="PAS_4"/>
    <property type="match status" value="1"/>
</dbReference>
<dbReference type="Gene3D" id="3.40.50.2300">
    <property type="match status" value="1"/>
</dbReference>
<feature type="domain" description="PAS" evidence="12">
    <location>
        <begin position="15"/>
        <end position="81"/>
    </location>
</feature>
<keyword evidence="3 9" id="KW-0597">Phosphoprotein</keyword>
<dbReference type="InterPro" id="IPR035965">
    <property type="entry name" value="PAS-like_dom_sf"/>
</dbReference>
<evidence type="ECO:0000313" key="14">
    <source>
        <dbReference type="EMBL" id="MFC4309814.1"/>
    </source>
</evidence>
<keyword evidence="5" id="KW-0547">Nucleotide-binding</keyword>
<sequence length="899" mass="99964">MSVADRSPVIDASVALDAAVHGIAIATRNGVQVGLAYVNAAFCRLTGYESDEILHGGLQLLAGSSNESPMYQHLREAIVSGEDFTAEWLIHGQGGRLLWTRVSTRAADSKQVVITLEDITDYKRARESLRASESRLELAMEASELSMWDWNVEQDQVSYNDQWRISLGIDPSELVKRQELSERLMLPADDSGVLEKFERHFHGGSPYFQSEYRLTSHDGTHKWFMAHAKVVRRDAAGKALRVIGVLQDISRSKQDQRTALEVEQRWERAIRGTLDGLYEWDLLTGHVWYASRFRDIIGCADVNFANTFQAFQNVLHAEDRVAVLSKIRAHLENQSRLDTRCRVVTRKGNIVWCRLRGEAERDASGRPTRLAGSLSDISAQIDAEKALSRSQDFYGTVLDSLPLFVAYADRDERILYANRVFQQFFAVPLADSRGRVIKDVIGDRRYGAIGPYVREALQGKTLEGQGRYRDASGKQIDLEAAFIPHYDDNGELQGCFVAARDITEKRLLEAELRQSQKMEAVGRLTGGIAHDFNNLLSVIVGNMQLLTRSLQQTPRLLRQAETALNAAMRGGELIKRLLAFARQQVLEPRNVDLNALIGGMYELLRRSLTGDIEIQSQLAADTWFTRADPGQLENAVLNLVINARDAMPGGGVITIATRNVTIGADRQPREDGLTPGEYALVEVADTGAGMSNETLKRVFEPFFTTKEVGKGSGLGLSMVYGFVKQSGGHVHIASAPQQGTKVQLYFPRSEAGADQMTPVGTVQEDLPRGHETILVVEDNAEVRGTTVEILTSLGYRVHEAANGHQALERFMRHPDIALVFTDIMLPGGLLGPQLVEKLTERRPELKVLLTSGFSDSSLMHRSVLDGSVELLPKPYQLEELARRMRALLDGKEENKRVPA</sequence>
<accession>A0ABV8SQE8</accession>
<feature type="domain" description="PAC" evidence="13">
    <location>
        <begin position="337"/>
        <end position="389"/>
    </location>
</feature>
<dbReference type="InterPro" id="IPR001610">
    <property type="entry name" value="PAC"/>
</dbReference>
<evidence type="ECO:0000259" key="13">
    <source>
        <dbReference type="PROSITE" id="PS50113"/>
    </source>
</evidence>
<dbReference type="EMBL" id="JBHSDU010000003">
    <property type="protein sequence ID" value="MFC4309814.1"/>
    <property type="molecule type" value="Genomic_DNA"/>
</dbReference>
<evidence type="ECO:0000256" key="3">
    <source>
        <dbReference type="ARBA" id="ARBA00022553"/>
    </source>
</evidence>
<feature type="domain" description="Histidine kinase" evidence="10">
    <location>
        <begin position="527"/>
        <end position="750"/>
    </location>
</feature>
<dbReference type="SMART" id="SM00387">
    <property type="entry name" value="HATPase_c"/>
    <property type="match status" value="1"/>
</dbReference>
<dbReference type="Pfam" id="PF02518">
    <property type="entry name" value="HATPase_c"/>
    <property type="match status" value="1"/>
</dbReference>
<dbReference type="RefSeq" id="WP_380596846.1">
    <property type="nucleotide sequence ID" value="NZ_JBHSDU010000003.1"/>
</dbReference>
<comment type="caution">
    <text evidence="14">The sequence shown here is derived from an EMBL/GenBank/DDBJ whole genome shotgun (WGS) entry which is preliminary data.</text>
</comment>
<dbReference type="InterPro" id="IPR001789">
    <property type="entry name" value="Sig_transdc_resp-reg_receiver"/>
</dbReference>
<feature type="domain" description="PAC" evidence="13">
    <location>
        <begin position="462"/>
        <end position="514"/>
    </location>
</feature>
<dbReference type="CDD" id="cd00130">
    <property type="entry name" value="PAS"/>
    <property type="match status" value="4"/>
</dbReference>
<evidence type="ECO:0000256" key="8">
    <source>
        <dbReference type="ARBA" id="ARBA00023012"/>
    </source>
</evidence>
<dbReference type="PROSITE" id="PS50112">
    <property type="entry name" value="PAS"/>
    <property type="match status" value="1"/>
</dbReference>
<evidence type="ECO:0000256" key="9">
    <source>
        <dbReference type="PROSITE-ProRule" id="PRU00169"/>
    </source>
</evidence>
<reference evidence="15" key="1">
    <citation type="journal article" date="2019" name="Int. J. Syst. Evol. Microbiol.">
        <title>The Global Catalogue of Microorganisms (GCM) 10K type strain sequencing project: providing services to taxonomists for standard genome sequencing and annotation.</title>
        <authorList>
            <consortium name="The Broad Institute Genomics Platform"/>
            <consortium name="The Broad Institute Genome Sequencing Center for Infectious Disease"/>
            <person name="Wu L."/>
            <person name="Ma J."/>
        </authorList>
    </citation>
    <scope>NUCLEOTIDE SEQUENCE [LARGE SCALE GENOMIC DNA]</scope>
    <source>
        <strain evidence="15">CGMCC 1.10759</strain>
    </source>
</reference>
<comment type="catalytic activity">
    <reaction evidence="1">
        <text>ATP + protein L-histidine = ADP + protein N-phospho-L-histidine.</text>
        <dbReference type="EC" id="2.7.13.3"/>
    </reaction>
</comment>
<evidence type="ECO:0000313" key="15">
    <source>
        <dbReference type="Proteomes" id="UP001595904"/>
    </source>
</evidence>
<organism evidence="14 15">
    <name type="scientific">Steroidobacter flavus</name>
    <dbReference type="NCBI Taxonomy" id="1842136"/>
    <lineage>
        <taxon>Bacteria</taxon>
        <taxon>Pseudomonadati</taxon>
        <taxon>Pseudomonadota</taxon>
        <taxon>Gammaproteobacteria</taxon>
        <taxon>Steroidobacterales</taxon>
        <taxon>Steroidobacteraceae</taxon>
        <taxon>Steroidobacter</taxon>
    </lineage>
</organism>
<evidence type="ECO:0000259" key="11">
    <source>
        <dbReference type="PROSITE" id="PS50110"/>
    </source>
</evidence>
<protein>
    <recommendedName>
        <fullName evidence="2">histidine kinase</fullName>
        <ecNumber evidence="2">2.7.13.3</ecNumber>
    </recommendedName>
</protein>
<keyword evidence="7" id="KW-0067">ATP-binding</keyword>
<dbReference type="Gene3D" id="1.10.287.130">
    <property type="match status" value="1"/>
</dbReference>
<keyword evidence="6" id="KW-0418">Kinase</keyword>
<dbReference type="PROSITE" id="PS50110">
    <property type="entry name" value="RESPONSE_REGULATORY"/>
    <property type="match status" value="1"/>
</dbReference>
<dbReference type="SUPFAM" id="SSF55874">
    <property type="entry name" value="ATPase domain of HSP90 chaperone/DNA topoisomerase II/histidine kinase"/>
    <property type="match status" value="1"/>
</dbReference>
<dbReference type="SMART" id="SM00091">
    <property type="entry name" value="PAS"/>
    <property type="match status" value="4"/>
</dbReference>
<evidence type="ECO:0000256" key="7">
    <source>
        <dbReference type="ARBA" id="ARBA00022840"/>
    </source>
</evidence>
<dbReference type="CDD" id="cd00082">
    <property type="entry name" value="HisKA"/>
    <property type="match status" value="1"/>
</dbReference>
<evidence type="ECO:0000256" key="5">
    <source>
        <dbReference type="ARBA" id="ARBA00022741"/>
    </source>
</evidence>
<evidence type="ECO:0000256" key="4">
    <source>
        <dbReference type="ARBA" id="ARBA00022679"/>
    </source>
</evidence>
<gene>
    <name evidence="14" type="ORF">ACFPN2_12045</name>
</gene>
<feature type="domain" description="Response regulatory" evidence="11">
    <location>
        <begin position="772"/>
        <end position="888"/>
    </location>
</feature>
<dbReference type="EC" id="2.7.13.3" evidence="2"/>
<proteinExistence type="predicted"/>
<dbReference type="InterPro" id="IPR036097">
    <property type="entry name" value="HisK_dim/P_sf"/>
</dbReference>
<dbReference type="Pfam" id="PF00512">
    <property type="entry name" value="HisKA"/>
    <property type="match status" value="1"/>
</dbReference>
<dbReference type="PANTHER" id="PTHR43065">
    <property type="entry name" value="SENSOR HISTIDINE KINASE"/>
    <property type="match status" value="1"/>
</dbReference>
<dbReference type="Gene3D" id="3.30.450.20">
    <property type="entry name" value="PAS domain"/>
    <property type="match status" value="4"/>
</dbReference>
<dbReference type="InterPro" id="IPR005467">
    <property type="entry name" value="His_kinase_dom"/>
</dbReference>
<evidence type="ECO:0000259" key="10">
    <source>
        <dbReference type="PROSITE" id="PS50109"/>
    </source>
</evidence>